<dbReference type="Proteomes" id="UP000019132">
    <property type="component" value="Unassembled WGS sequence"/>
</dbReference>
<comment type="similarity">
    <text evidence="1">Belongs to the MDM20/NAA25 family.</text>
</comment>
<reference evidence="4" key="2">
    <citation type="submission" date="2010-04" db="EMBL/GenBank/DDBJ databases">
        <authorList>
            <person name="Buell R."/>
            <person name="Hamilton J."/>
            <person name="Hostetler J."/>
        </authorList>
    </citation>
    <scope>NUCLEOTIDE SEQUENCE [LARGE SCALE GENOMIC DNA]</scope>
    <source>
        <strain evidence="4">DAOM:BR144</strain>
    </source>
</reference>
<evidence type="ECO:0000256" key="2">
    <source>
        <dbReference type="SAM" id="MobiDB-lite"/>
    </source>
</evidence>
<dbReference type="Pfam" id="PF09797">
    <property type="entry name" value="NatB_MDM20"/>
    <property type="match status" value="1"/>
</dbReference>
<protein>
    <recommendedName>
        <fullName evidence="5">N-terminal acetyltransferase B complex subunit NAA25 homolog</fullName>
    </recommendedName>
</protein>
<dbReference type="STRING" id="431595.K3WSW2"/>
<dbReference type="AlphaFoldDB" id="K3WSW2"/>
<dbReference type="InterPro" id="IPR011990">
    <property type="entry name" value="TPR-like_helical_dom_sf"/>
</dbReference>
<organism evidence="3 4">
    <name type="scientific">Globisporangium ultimum (strain ATCC 200006 / CBS 805.95 / DAOM BR144)</name>
    <name type="common">Pythium ultimum</name>
    <dbReference type="NCBI Taxonomy" id="431595"/>
    <lineage>
        <taxon>Eukaryota</taxon>
        <taxon>Sar</taxon>
        <taxon>Stramenopiles</taxon>
        <taxon>Oomycota</taxon>
        <taxon>Peronosporomycetes</taxon>
        <taxon>Pythiales</taxon>
        <taxon>Pythiaceae</taxon>
        <taxon>Globisporangium</taxon>
    </lineage>
</organism>
<dbReference type="EnsemblProtists" id="PYU1_T008056">
    <property type="protein sequence ID" value="PYU1_T008056"/>
    <property type="gene ID" value="PYU1_G008040"/>
</dbReference>
<dbReference type="PANTHER" id="PTHR22767">
    <property type="entry name" value="N-TERMINAL ACETYLTRANSFERASE-RELATED"/>
    <property type="match status" value="1"/>
</dbReference>
<evidence type="ECO:0000313" key="3">
    <source>
        <dbReference type="EnsemblProtists" id="PYU1_T008056"/>
    </source>
</evidence>
<keyword evidence="4" id="KW-1185">Reference proteome</keyword>
<feature type="region of interest" description="Disordered" evidence="2">
    <location>
        <begin position="218"/>
        <end position="245"/>
    </location>
</feature>
<dbReference type="HOGENOM" id="CLU_005697_0_0_1"/>
<reference evidence="4" key="1">
    <citation type="journal article" date="2010" name="Genome Biol.">
        <title>Genome sequence of the necrotrophic plant pathogen Pythium ultimum reveals original pathogenicity mechanisms and effector repertoire.</title>
        <authorList>
            <person name="Levesque C.A."/>
            <person name="Brouwer H."/>
            <person name="Cano L."/>
            <person name="Hamilton J.P."/>
            <person name="Holt C."/>
            <person name="Huitema E."/>
            <person name="Raffaele S."/>
            <person name="Robideau G.P."/>
            <person name="Thines M."/>
            <person name="Win J."/>
            <person name="Zerillo M.M."/>
            <person name="Beakes G.W."/>
            <person name="Boore J.L."/>
            <person name="Busam D."/>
            <person name="Dumas B."/>
            <person name="Ferriera S."/>
            <person name="Fuerstenberg S.I."/>
            <person name="Gachon C.M."/>
            <person name="Gaulin E."/>
            <person name="Govers F."/>
            <person name="Grenville-Briggs L."/>
            <person name="Horner N."/>
            <person name="Hostetler J."/>
            <person name="Jiang R.H."/>
            <person name="Johnson J."/>
            <person name="Krajaejun T."/>
            <person name="Lin H."/>
            <person name="Meijer H.J."/>
            <person name="Moore B."/>
            <person name="Morris P."/>
            <person name="Phuntmart V."/>
            <person name="Puiu D."/>
            <person name="Shetty J."/>
            <person name="Stajich J.E."/>
            <person name="Tripathy S."/>
            <person name="Wawra S."/>
            <person name="van West P."/>
            <person name="Whitty B.R."/>
            <person name="Coutinho P.M."/>
            <person name="Henrissat B."/>
            <person name="Martin F."/>
            <person name="Thomas P.D."/>
            <person name="Tyler B.M."/>
            <person name="De Vries R.P."/>
            <person name="Kamoun S."/>
            <person name="Yandell M."/>
            <person name="Tisserat N."/>
            <person name="Buell C.R."/>
        </authorList>
    </citation>
    <scope>NUCLEOTIDE SEQUENCE</scope>
    <source>
        <strain evidence="4">DAOM:BR144</strain>
    </source>
</reference>
<dbReference type="Gene3D" id="1.25.40.1040">
    <property type="match status" value="1"/>
</dbReference>
<dbReference type="SUPFAM" id="SSF48452">
    <property type="entry name" value="TPR-like"/>
    <property type="match status" value="1"/>
</dbReference>
<dbReference type="eggNOG" id="KOG2053">
    <property type="taxonomic scope" value="Eukaryota"/>
</dbReference>
<accession>K3WSW2</accession>
<evidence type="ECO:0000256" key="1">
    <source>
        <dbReference type="ARBA" id="ARBA00006298"/>
    </source>
</evidence>
<dbReference type="PANTHER" id="PTHR22767:SF3">
    <property type="entry name" value="N-ALPHA-ACETYLTRANSFERASE 25, NATB AUXILIARY SUBUNIT"/>
    <property type="match status" value="1"/>
</dbReference>
<sequence length="989" mass="109963">MSEETARLMNRFVRPIYDAIDSRQYKVAIKHCMHKKVAHLAIVQVLKAHCLERTGKVDEALEICRMVQRQKPTDDTLLNTMNLVFKLSGCEHEMLPSYEYACAHTDPPNEDLYTSLFFAYARRGEFLKQQQTALKMFKAFGGVKYMSWASLSMMLQVQHGGAPAKMLALAERMQLKTLRDLKSEDGEALQLLVLIMQLQEKHEDALNAFDELVKPLGSAKDSDKKKSGATGAQSSKGRSAEGEGAYEEDIELGPMLEIDQLTLEASLAKNVANWERTTAVYQTLLEKHNGDDWAFLKEYIAARFASLKDAGDLAKLETDVTTFLTELQARPGNELLRGPRLAVAHLLSEMLTKQLVENAPKETLDEVEMRLEAQILEYMERFHTKTCCFTDLQQYFALFLKDSGKVSDAARTHLLDQVSKLASDSVSTAASSKEEGDRKDALSQLHRRLLTLKTLRFLGFYNTFTVQELEQVVQDLVDEYNATNWLNVGSTGGQREVQNTDTLLLLAAHFLLDVYQRNATLGRRDVLFRAAGLLEYGLTKSAYNFQMKLLLSRVYGYLGAGDAMLQRHKELDVKHVQLDSLSFLVLDKMLRLCHFPEARRLSDSIQRLHRSTANDTPEYIARSYKTGVYSKVVDMTRFLYQKMRNSHTLAISSSEALVFGLFDAIAHGPAKLNEHLSSNAFEKELAGLETLLQVTPDAAHLSQNQHREVIVQWTPHAVVATGDTFARDNAPLVECDRSASFASSVAWLKLRVVVAKLLRAVASNESDGAALVALADEYVAHLTTLQVVSETPSSDLQQQVWKWSVDAVRAAVQLIASVNDDASMSATSASWTELQSSFVSITEQLPEALVFHGAASSSSSSSELSPYGVATMSLLLGECGLWTLCLLSSALRVASKKKSSRKDDSGASVAALRALLKQMQESLTTLEAHIAAIKLADPDAVALVVDVETIAIAERKARENVRRSYETLQSRLAQLLHDRVAAVRAILQK</sequence>
<evidence type="ECO:0008006" key="5">
    <source>
        <dbReference type="Google" id="ProtNLM"/>
    </source>
</evidence>
<dbReference type="GO" id="GO:0031416">
    <property type="term" value="C:NatB complex"/>
    <property type="evidence" value="ECO:0007669"/>
    <property type="project" value="TreeGrafter"/>
</dbReference>
<proteinExistence type="inferred from homology"/>
<dbReference type="OMA" id="IHYTELA"/>
<dbReference type="InterPro" id="IPR019183">
    <property type="entry name" value="NAA25_NatB_aux_su"/>
</dbReference>
<name>K3WSW2_GLOUD</name>
<reference evidence="3" key="3">
    <citation type="submission" date="2015-02" db="UniProtKB">
        <authorList>
            <consortium name="EnsemblProtists"/>
        </authorList>
    </citation>
    <scope>IDENTIFICATION</scope>
    <source>
        <strain evidence="3">DAOM BR144</strain>
    </source>
</reference>
<evidence type="ECO:0000313" key="4">
    <source>
        <dbReference type="Proteomes" id="UP000019132"/>
    </source>
</evidence>
<dbReference type="InParanoid" id="K3WSW2"/>
<dbReference type="VEuPathDB" id="FungiDB:PYU1_G008040"/>
<dbReference type="EMBL" id="GL376617">
    <property type="status" value="NOT_ANNOTATED_CDS"/>
    <property type="molecule type" value="Genomic_DNA"/>
</dbReference>